<feature type="region of interest" description="Disordered" evidence="11">
    <location>
        <begin position="112"/>
        <end position="169"/>
    </location>
</feature>
<dbReference type="GO" id="GO:0010009">
    <property type="term" value="C:cytoplasmic side of endosome membrane"/>
    <property type="evidence" value="ECO:0007669"/>
    <property type="project" value="EnsemblFungi"/>
</dbReference>
<dbReference type="RefSeq" id="XP_003675063.1">
    <property type="nucleotide sequence ID" value="XM_003675015.1"/>
</dbReference>
<keyword evidence="7" id="KW-0072">Autophagy</keyword>
<evidence type="ECO:0000259" key="12">
    <source>
        <dbReference type="PROSITE" id="PS50195"/>
    </source>
</evidence>
<keyword evidence="5" id="KW-0967">Endosome</keyword>
<dbReference type="InterPro" id="IPR027267">
    <property type="entry name" value="AH/BAR_dom_sf"/>
</dbReference>
<dbReference type="SUPFAM" id="SSF64268">
    <property type="entry name" value="PX domain"/>
    <property type="match status" value="1"/>
</dbReference>
<dbReference type="GO" id="GO:0032258">
    <property type="term" value="P:cytoplasm to vacuole targeting by the Cvt pathway"/>
    <property type="evidence" value="ECO:0007669"/>
    <property type="project" value="EnsemblFungi"/>
</dbReference>
<dbReference type="PANTHER" id="PTHR46979">
    <property type="entry name" value="SORTING NEXIN-41"/>
    <property type="match status" value="1"/>
</dbReference>
<dbReference type="Gene3D" id="3.30.1520.10">
    <property type="entry name" value="Phox-like domain"/>
    <property type="match status" value="1"/>
</dbReference>
<evidence type="ECO:0000256" key="7">
    <source>
        <dbReference type="ARBA" id="ARBA00023006"/>
    </source>
</evidence>
<evidence type="ECO:0000256" key="5">
    <source>
        <dbReference type="ARBA" id="ARBA00022753"/>
    </source>
</evidence>
<dbReference type="GO" id="GO:0000422">
    <property type="term" value="P:autophagy of mitochondrion"/>
    <property type="evidence" value="ECO:0007669"/>
    <property type="project" value="EnsemblFungi"/>
</dbReference>
<evidence type="ECO:0000256" key="2">
    <source>
        <dbReference type="ARBA" id="ARBA00004623"/>
    </source>
</evidence>
<feature type="domain" description="PX" evidence="12">
    <location>
        <begin position="173"/>
        <end position="316"/>
    </location>
</feature>
<reference evidence="13 14" key="1">
    <citation type="journal article" date="2011" name="Proc. Natl. Acad. Sci. U.S.A.">
        <title>Evolutionary erosion of yeast sex chromosomes by mating-type switching accidents.</title>
        <authorList>
            <person name="Gordon J.L."/>
            <person name="Armisen D."/>
            <person name="Proux-Wera E."/>
            <person name="Oheigeartaigh S.S."/>
            <person name="Byrne K.P."/>
            <person name="Wolfe K.H."/>
        </authorList>
    </citation>
    <scope>NUCLEOTIDE SEQUENCE [LARGE SCALE GENOMIC DNA]</scope>
    <source>
        <strain evidence="14">ATCC 76901 / BCRC 22586 / CBS 4309 / NBRC 1992 / NRRL Y-12630</strain>
    </source>
</reference>
<gene>
    <name evidence="13" type="primary">NCAS0B06080</name>
    <name evidence="13" type="ordered locus">NCAS_0B06080</name>
</gene>
<name>G0V9S5_NAUCA</name>
<accession>G0V9S5</accession>
<feature type="compositionally biased region" description="Basic and acidic residues" evidence="11">
    <location>
        <begin position="32"/>
        <end position="43"/>
    </location>
</feature>
<keyword evidence="4" id="KW-0813">Transport</keyword>
<keyword evidence="14" id="KW-1185">Reference proteome</keyword>
<evidence type="ECO:0000313" key="14">
    <source>
        <dbReference type="Proteomes" id="UP000001640"/>
    </source>
</evidence>
<keyword evidence="9" id="KW-0472">Membrane</keyword>
<dbReference type="eggNOG" id="KOG2273">
    <property type="taxonomic scope" value="Eukaryota"/>
</dbReference>
<feature type="region of interest" description="Disordered" evidence="11">
    <location>
        <begin position="1"/>
        <end position="77"/>
    </location>
</feature>
<evidence type="ECO:0000256" key="9">
    <source>
        <dbReference type="ARBA" id="ARBA00023136"/>
    </source>
</evidence>
<dbReference type="GO" id="GO:0032266">
    <property type="term" value="F:phosphatidylinositol-3-phosphate binding"/>
    <property type="evidence" value="ECO:0007669"/>
    <property type="project" value="EnsemblFungi"/>
</dbReference>
<dbReference type="PANTHER" id="PTHR46979:SF1">
    <property type="entry name" value="AUTOPHAGY-RELATED PROTEIN 20"/>
    <property type="match status" value="1"/>
</dbReference>
<evidence type="ECO:0000256" key="3">
    <source>
        <dbReference type="ARBA" id="ARBA00010883"/>
    </source>
</evidence>
<dbReference type="Pfam" id="PF00787">
    <property type="entry name" value="PX"/>
    <property type="match status" value="1"/>
</dbReference>
<dbReference type="GO" id="GO:0034045">
    <property type="term" value="C:phagophore assembly site membrane"/>
    <property type="evidence" value="ECO:0007669"/>
    <property type="project" value="UniProtKB-SubCell"/>
</dbReference>
<comment type="subcellular location">
    <subcellularLocation>
        <location evidence="1">Endosome membrane</location>
        <topology evidence="1">Peripheral membrane protein</topology>
    </subcellularLocation>
    <subcellularLocation>
        <location evidence="2">Preautophagosomal structure membrane</location>
        <topology evidence="2">Peripheral membrane protein</topology>
    </subcellularLocation>
</comment>
<dbReference type="GeneID" id="96902249"/>
<dbReference type="PROSITE" id="PS50195">
    <property type="entry name" value="PX"/>
    <property type="match status" value="1"/>
</dbReference>
<organism evidence="13 14">
    <name type="scientific">Naumovozyma castellii</name>
    <name type="common">Yeast</name>
    <name type="synonym">Saccharomyces castellii</name>
    <dbReference type="NCBI Taxonomy" id="27288"/>
    <lineage>
        <taxon>Eukaryota</taxon>
        <taxon>Fungi</taxon>
        <taxon>Dikarya</taxon>
        <taxon>Ascomycota</taxon>
        <taxon>Saccharomycotina</taxon>
        <taxon>Saccharomycetes</taxon>
        <taxon>Saccharomycetales</taxon>
        <taxon>Saccharomycetaceae</taxon>
        <taxon>Naumovozyma</taxon>
    </lineage>
</organism>
<dbReference type="Proteomes" id="UP000001640">
    <property type="component" value="Chromosome 2"/>
</dbReference>
<dbReference type="FunCoup" id="G0V9S5">
    <property type="interactions" value="174"/>
</dbReference>
<dbReference type="OMA" id="ICNTDIT"/>
<dbReference type="KEGG" id="ncs:NCAS_0B06080"/>
<evidence type="ECO:0000256" key="10">
    <source>
        <dbReference type="ARBA" id="ARBA00039251"/>
    </source>
</evidence>
<evidence type="ECO:0000256" key="11">
    <source>
        <dbReference type="SAM" id="MobiDB-lite"/>
    </source>
</evidence>
<comment type="similarity">
    <text evidence="3">Belongs to the sorting nexin family.</text>
</comment>
<dbReference type="InterPro" id="IPR051079">
    <property type="entry name" value="Sorting_Nexin_Autophagy"/>
</dbReference>
<keyword evidence="8" id="KW-0446">Lipid-binding</keyword>
<protein>
    <recommendedName>
        <fullName evidence="10">Autophagy-related protein 20</fullName>
    </recommendedName>
</protein>
<dbReference type="InterPro" id="IPR036871">
    <property type="entry name" value="PX_dom_sf"/>
</dbReference>
<sequence length="649" mass="73641">MGRKSKNNKKAMPEHSNNGVSGEVSEVIQDFKSLETEEARRIPNDTIKTVKPQRTSGEKEGSNVSETPGKEAGKSVYDPKMIHTALLEKDNPFLEQDNGADQSTSFLEGVTHNSNTLVNPNEAYDDDNDDGLLPLKEAKTEHSDGSSSKQQDDDSFQSAAQNSDNANLELDQSSMVKILEAKKTSEGQGRNYVAYTIKFRDVCVRRRYSDFESLRNVLVRLFPITLIPPIPEKESIKTYGKAIAGSSSKYQLPSDPAGSVDLTLSVINGSVNNRDEKLIRHRIRMLTQFLNKLLQNPEIMKTTIISDFLNPNNSNWKDFINSSPTFSALPKNVLQCNPLDPTSTTRIHASLPIPSSSSQLSLTKDGSDVSQANTKDPFYSLEQDYKKYETLMDTGFFKYNRRITKTLHDLEADMKEVSEVFGQLSHLQRQDADLSQQLSFLSDNYGTSAFILQKLVNRLYYNINEPLNEAVHIAGTVRELLKYRKMKYLQLESIDASLTTKTRQLEKIKQEEAEFSNVDRVINAKVQNSKRVNLERPEQEPRTYSGKLLSKFTQLANMVKDSVNYSDIDSDVSKESLERDITNLNEALEVCKGDMEVIMNTIRNEQLPKFTKEREKELTIIMQHYAQYMKVYAEKNLALWKKGKEQLDQ</sequence>
<dbReference type="GO" id="GO:0005829">
    <property type="term" value="C:cytosol"/>
    <property type="evidence" value="ECO:0007669"/>
    <property type="project" value="GOC"/>
</dbReference>
<dbReference type="InParanoid" id="G0V9S5"/>
<keyword evidence="6" id="KW-0653">Protein transport</keyword>
<dbReference type="GO" id="GO:0034498">
    <property type="term" value="P:early endosome to Golgi transport"/>
    <property type="evidence" value="ECO:0007669"/>
    <property type="project" value="EnsemblFungi"/>
</dbReference>
<reference key="2">
    <citation type="submission" date="2011-08" db="EMBL/GenBank/DDBJ databases">
        <title>Genome sequence of Naumovozyma castellii.</title>
        <authorList>
            <person name="Gordon J.L."/>
            <person name="Armisen D."/>
            <person name="Proux-Wera E."/>
            <person name="OhEigeartaigh S.S."/>
            <person name="Byrne K.P."/>
            <person name="Wolfe K.H."/>
        </authorList>
    </citation>
    <scope>NUCLEOTIDE SEQUENCE</scope>
    <source>
        <strain>Type strain:CBS 4309</strain>
    </source>
</reference>
<evidence type="ECO:0000256" key="1">
    <source>
        <dbReference type="ARBA" id="ARBA00004481"/>
    </source>
</evidence>
<proteinExistence type="inferred from homology"/>
<dbReference type="Gene3D" id="1.20.1270.60">
    <property type="entry name" value="Arfaptin homology (AH) domain/BAR domain"/>
    <property type="match status" value="1"/>
</dbReference>
<dbReference type="CDD" id="cd06867">
    <property type="entry name" value="PX_SNX41_42"/>
    <property type="match status" value="1"/>
</dbReference>
<evidence type="ECO:0000313" key="13">
    <source>
        <dbReference type="EMBL" id="CCC68692.1"/>
    </source>
</evidence>
<dbReference type="InterPro" id="IPR001683">
    <property type="entry name" value="PX_dom"/>
</dbReference>
<dbReference type="InterPro" id="IPR044106">
    <property type="entry name" value="PX_Snx41/Atg20"/>
</dbReference>
<evidence type="ECO:0000256" key="8">
    <source>
        <dbReference type="ARBA" id="ARBA00023121"/>
    </source>
</evidence>
<dbReference type="OrthoDB" id="289314at2759"/>
<dbReference type="HOGENOM" id="CLU_014456_2_1_1"/>
<dbReference type="AlphaFoldDB" id="G0V9S5"/>
<evidence type="ECO:0000256" key="4">
    <source>
        <dbReference type="ARBA" id="ARBA00022448"/>
    </source>
</evidence>
<dbReference type="STRING" id="1064592.G0V9S5"/>
<dbReference type="EMBL" id="HE576753">
    <property type="protein sequence ID" value="CCC68692.1"/>
    <property type="molecule type" value="Genomic_DNA"/>
</dbReference>
<evidence type="ECO:0000256" key="6">
    <source>
        <dbReference type="ARBA" id="ARBA00022927"/>
    </source>
</evidence>
<dbReference type="GO" id="GO:0016236">
    <property type="term" value="P:macroautophagy"/>
    <property type="evidence" value="ECO:0007669"/>
    <property type="project" value="EnsemblFungi"/>
</dbReference>
<dbReference type="SMART" id="SM00312">
    <property type="entry name" value="PX"/>
    <property type="match status" value="1"/>
</dbReference>